<evidence type="ECO:0000259" key="2">
    <source>
        <dbReference type="Pfam" id="PF00005"/>
    </source>
</evidence>
<dbReference type="InterPro" id="IPR003439">
    <property type="entry name" value="ABC_transporter-like_ATP-bd"/>
</dbReference>
<dbReference type="PANTHER" id="PTHR12320">
    <property type="entry name" value="PROTEIN PHOSPHATASE 2C"/>
    <property type="match status" value="1"/>
</dbReference>
<dbReference type="EMBL" id="CP144695">
    <property type="protein sequence ID" value="WVZ05557.1"/>
    <property type="molecule type" value="Genomic_DNA"/>
</dbReference>
<feature type="region of interest" description="Disordered" evidence="1">
    <location>
        <begin position="216"/>
        <end position="237"/>
    </location>
</feature>
<dbReference type="Gene3D" id="3.40.50.300">
    <property type="entry name" value="P-loop containing nucleotide triphosphate hydrolases"/>
    <property type="match status" value="1"/>
</dbReference>
<organism evidence="3 4">
    <name type="scientific">Vigna mungo</name>
    <name type="common">Black gram</name>
    <name type="synonym">Phaseolus mungo</name>
    <dbReference type="NCBI Taxonomy" id="3915"/>
    <lineage>
        <taxon>Eukaryota</taxon>
        <taxon>Viridiplantae</taxon>
        <taxon>Streptophyta</taxon>
        <taxon>Embryophyta</taxon>
        <taxon>Tracheophyta</taxon>
        <taxon>Spermatophyta</taxon>
        <taxon>Magnoliopsida</taxon>
        <taxon>eudicotyledons</taxon>
        <taxon>Gunneridae</taxon>
        <taxon>Pentapetalae</taxon>
        <taxon>rosids</taxon>
        <taxon>fabids</taxon>
        <taxon>Fabales</taxon>
        <taxon>Fabaceae</taxon>
        <taxon>Papilionoideae</taxon>
        <taxon>50 kb inversion clade</taxon>
        <taxon>NPAAA clade</taxon>
        <taxon>indigoferoid/millettioid clade</taxon>
        <taxon>Phaseoleae</taxon>
        <taxon>Vigna</taxon>
    </lineage>
</organism>
<dbReference type="InterPro" id="IPR027417">
    <property type="entry name" value="P-loop_NTPase"/>
</dbReference>
<dbReference type="AlphaFoldDB" id="A0AAQ3NAF4"/>
<dbReference type="Pfam" id="PF00005">
    <property type="entry name" value="ABC_tran"/>
    <property type="match status" value="1"/>
</dbReference>
<name>A0AAQ3NAF4_VIGMU</name>
<proteinExistence type="predicted"/>
<evidence type="ECO:0000313" key="3">
    <source>
        <dbReference type="EMBL" id="WVZ05557.1"/>
    </source>
</evidence>
<feature type="compositionally biased region" description="Basic and acidic residues" evidence="1">
    <location>
        <begin position="227"/>
        <end position="237"/>
    </location>
</feature>
<dbReference type="GO" id="GO:0004722">
    <property type="term" value="F:protein serine/threonine phosphatase activity"/>
    <property type="evidence" value="ECO:0007669"/>
    <property type="project" value="TreeGrafter"/>
</dbReference>
<evidence type="ECO:0000256" key="1">
    <source>
        <dbReference type="SAM" id="MobiDB-lite"/>
    </source>
</evidence>
<dbReference type="GO" id="GO:0016887">
    <property type="term" value="F:ATP hydrolysis activity"/>
    <property type="evidence" value="ECO:0007669"/>
    <property type="project" value="InterPro"/>
</dbReference>
<dbReference type="GO" id="GO:0009507">
    <property type="term" value="C:chloroplast"/>
    <property type="evidence" value="ECO:0007669"/>
    <property type="project" value="TreeGrafter"/>
</dbReference>
<dbReference type="Proteomes" id="UP001374535">
    <property type="component" value="Chromosome 6"/>
</dbReference>
<reference evidence="3 4" key="1">
    <citation type="journal article" date="2023" name="Life. Sci Alliance">
        <title>Evolutionary insights into 3D genome organization and epigenetic landscape of Vigna mungo.</title>
        <authorList>
            <person name="Junaid A."/>
            <person name="Singh B."/>
            <person name="Bhatia S."/>
        </authorList>
    </citation>
    <scope>NUCLEOTIDE SEQUENCE [LARGE SCALE GENOMIC DNA]</scope>
    <source>
        <strain evidence="3">Urdbean</strain>
    </source>
</reference>
<feature type="domain" description="ABC transporter" evidence="2">
    <location>
        <begin position="726"/>
        <end position="792"/>
    </location>
</feature>
<dbReference type="SUPFAM" id="SSF52540">
    <property type="entry name" value="P-loop containing nucleoside triphosphate hydrolases"/>
    <property type="match status" value="1"/>
</dbReference>
<dbReference type="PANTHER" id="PTHR12320:SF83">
    <property type="entry name" value="PROTEIN PHOSPHATASE 2C 55-RELATED"/>
    <property type="match status" value="1"/>
</dbReference>
<sequence length="815" mass="90858">MSTYFSSVYTFYSASASYYDSPFASHSDYGSHEYSADFYAENNMTHPPTRESALWEPVTPNEDDVHCVLTIGVIHLLPKFHGFIGECPHKHLEDFLIICFTMKPQHFHDYHIFLREFPHSLQGHHFDQYGYNNNPGWNDPNLGWYDVNAIDLGDGKQSHMLTVPPTFPPSHALTLAPEEADKVSDLHFDFHFELDTIKKKLPKHEDQAIMSKDFEPCGPSSSSITSEHGRTRQGDSSNLREVEVNICQFDYDVDEHAFNFDYLHDEKQFLSSSYLNTFYPCTKHEYEPMLDIASKFELDSCSESISHDVCIDLTNKHPQMATKTNRRQLNLLINNPPFLDPVVEDISLLDQIWRMKQFPRSSFLNPVVEDVSLLNQKSSNALKLSSSSILLGTILDVEHQKVLMSEPFCEKIDIDCEYCHWALPFCEREGIPVKCVILGCALSGLVGLCHIGSALAGPDQFSSGGMDFVLRQWRPHLPGVVVGESYVDNPSLKGVRRSVSTKRIGSICLYTSLRNGGKSGSGAFHSLSNSCYSVGPAHDVPLTLLNSADSSEQKTPSGKTLKLVSGSCYLPHPDKEITGGEDAHFISSEEQAIGVADGVGGWADLGVNAGYYSRELMSKSVEAIQEEPKGSIDPARLRSFNEYTIGYDHRYKATNWVALPPTTAVFPWFQIVCFDRFSFSIAFRCQQSSLNHILNCRLKFPTTQLPRINCSHSSFEVCSSPLISVNCNSFGLIFGQSGSGKTTLLQLLAGICKPTSGSIYIQKYGNDGSPSQTPEPLVPERVGIVFQFPESVKKRKKGNMKVQVVKSEGCGKCEG</sequence>
<dbReference type="InterPro" id="IPR039123">
    <property type="entry name" value="PPTC7"/>
</dbReference>
<gene>
    <name evidence="3" type="ORF">V8G54_018903</name>
</gene>
<keyword evidence="4" id="KW-1185">Reference proteome</keyword>
<accession>A0AAQ3NAF4</accession>
<dbReference type="GO" id="GO:0005524">
    <property type="term" value="F:ATP binding"/>
    <property type="evidence" value="ECO:0007669"/>
    <property type="project" value="InterPro"/>
</dbReference>
<evidence type="ECO:0000313" key="4">
    <source>
        <dbReference type="Proteomes" id="UP001374535"/>
    </source>
</evidence>
<protein>
    <recommendedName>
        <fullName evidence="2">ABC transporter domain-containing protein</fullName>
    </recommendedName>
</protein>